<comment type="similarity">
    <text evidence="4">Belongs to the eIF-3 subunit C family.</text>
</comment>
<dbReference type="InterPro" id="IPR027516">
    <property type="entry name" value="EIF3C"/>
</dbReference>
<dbReference type="InterPro" id="IPR008905">
    <property type="entry name" value="EIF3C_N_dom"/>
</dbReference>
<dbReference type="FunFam" id="1.10.10.10:FF:000300">
    <property type="entry name" value="Eukaryotic translation initiation factor 3 subunit C"/>
    <property type="match status" value="1"/>
</dbReference>
<dbReference type="SUPFAM" id="SSF46785">
    <property type="entry name" value="Winged helix' DNA-binding domain"/>
    <property type="match status" value="1"/>
</dbReference>
<feature type="region of interest" description="Disordered" evidence="5">
    <location>
        <begin position="178"/>
        <end position="244"/>
    </location>
</feature>
<dbReference type="SMART" id="SM00088">
    <property type="entry name" value="PINT"/>
    <property type="match status" value="1"/>
</dbReference>
<evidence type="ECO:0000313" key="7">
    <source>
        <dbReference type="EMBL" id="TGO09537.1"/>
    </source>
</evidence>
<dbReference type="GO" id="GO:0001732">
    <property type="term" value="P:formation of cytoplasmic translation initiation complex"/>
    <property type="evidence" value="ECO:0007669"/>
    <property type="project" value="UniProtKB-UniRule"/>
</dbReference>
<evidence type="ECO:0000256" key="1">
    <source>
        <dbReference type="ARBA" id="ARBA00022490"/>
    </source>
</evidence>
<dbReference type="AlphaFoldDB" id="A0A4Z1EKL8"/>
<feature type="compositionally biased region" description="Acidic residues" evidence="5">
    <location>
        <begin position="14"/>
        <end position="55"/>
    </location>
</feature>
<dbReference type="EMBL" id="PQXH01000162">
    <property type="protein sequence ID" value="TGO09537.1"/>
    <property type="molecule type" value="Genomic_DNA"/>
</dbReference>
<dbReference type="GO" id="GO:0005852">
    <property type="term" value="C:eukaryotic translation initiation factor 3 complex"/>
    <property type="evidence" value="ECO:0007669"/>
    <property type="project" value="UniProtKB-UniRule"/>
</dbReference>
<protein>
    <recommendedName>
        <fullName evidence="4">Eukaryotic translation initiation factor 3 subunit C</fullName>
        <shortName evidence="4">eIF3c</shortName>
    </recommendedName>
    <alternativeName>
        <fullName evidence="4">Eukaryotic translation initiation factor 3 93 kDa subunit homolog</fullName>
        <shortName evidence="4">eIF3 p93</shortName>
    </alternativeName>
    <alternativeName>
        <fullName evidence="4">Translation initiation factor eIF3, p93 subunit homolog</fullName>
    </alternativeName>
</protein>
<dbReference type="GO" id="GO:0003743">
    <property type="term" value="F:translation initiation factor activity"/>
    <property type="evidence" value="ECO:0007669"/>
    <property type="project" value="UniProtKB-UniRule"/>
</dbReference>
<comment type="subunit">
    <text evidence="4">Component of the eukaryotic translation initiation factor 3 (eIF-3) complex.</text>
</comment>
<keyword evidence="3 4" id="KW-0648">Protein biosynthesis</keyword>
<accession>A0A4Z1EKL8</accession>
<dbReference type="InterPro" id="IPR036390">
    <property type="entry name" value="WH_DNA-bd_sf"/>
</dbReference>
<dbReference type="HAMAP" id="MF_03002">
    <property type="entry name" value="eIF3c"/>
    <property type="match status" value="1"/>
</dbReference>
<dbReference type="Pfam" id="PF26569">
    <property type="entry name" value="EIF3CL_C"/>
    <property type="match status" value="1"/>
</dbReference>
<dbReference type="Pfam" id="PF05470">
    <property type="entry name" value="eIF-3c_N"/>
    <property type="match status" value="1"/>
</dbReference>
<evidence type="ECO:0000256" key="5">
    <source>
        <dbReference type="SAM" id="MobiDB-lite"/>
    </source>
</evidence>
<evidence type="ECO:0000256" key="3">
    <source>
        <dbReference type="ARBA" id="ARBA00022917"/>
    </source>
</evidence>
<dbReference type="InterPro" id="IPR058999">
    <property type="entry name" value="EIF3CL_C"/>
</dbReference>
<feature type="region of interest" description="Disordered" evidence="5">
    <location>
        <begin position="808"/>
        <end position="871"/>
    </location>
</feature>
<dbReference type="InterPro" id="IPR000717">
    <property type="entry name" value="PCI_dom"/>
</dbReference>
<comment type="subcellular location">
    <subcellularLocation>
        <location evidence="4">Cytoplasm</location>
    </subcellularLocation>
</comment>
<dbReference type="GO" id="GO:0031369">
    <property type="term" value="F:translation initiation factor binding"/>
    <property type="evidence" value="ECO:0007669"/>
    <property type="project" value="InterPro"/>
</dbReference>
<dbReference type="GO" id="GO:0033290">
    <property type="term" value="C:eukaryotic 48S preinitiation complex"/>
    <property type="evidence" value="ECO:0007669"/>
    <property type="project" value="UniProtKB-UniRule"/>
</dbReference>
<feature type="compositionally biased region" description="Basic and acidic residues" evidence="5">
    <location>
        <begin position="185"/>
        <end position="203"/>
    </location>
</feature>
<dbReference type="Proteomes" id="UP000297777">
    <property type="component" value="Unassembled WGS sequence"/>
</dbReference>
<keyword evidence="1 4" id="KW-0963">Cytoplasm</keyword>
<dbReference type="Pfam" id="PF01399">
    <property type="entry name" value="PCI"/>
    <property type="match status" value="1"/>
</dbReference>
<dbReference type="PANTHER" id="PTHR13937">
    <property type="entry name" value="EUKARYOTIC TRANSLATION INITATION FACTOR 3, SUBUNIT 8 EIF3S8 -RELATED"/>
    <property type="match status" value="1"/>
</dbReference>
<evidence type="ECO:0000313" key="8">
    <source>
        <dbReference type="Proteomes" id="UP000297777"/>
    </source>
</evidence>
<dbReference type="PROSITE" id="PS50250">
    <property type="entry name" value="PCI"/>
    <property type="match status" value="1"/>
</dbReference>
<sequence length="871" mass="97852">MSRFFRGDSSSDSSSDEEEDLYSDDEEVQEQPEEESSEDDSEEDDDDDDDSDSSSDDGVGKKTGANAFLKDDSDSDSESSGDEGVKVVKSAKNKRFEELEATAKAIENGEKINDWGSISAEFDKLNRQVAKLLQSGTIPKVYIKAIADLEDFMNETLAKQKVTPKKMNATNSRGLNAVKQKIKKASKEHQKDLDSFRADKDAYMESEDEEVVAPKQRKPRSSAAAQDVVADDDDDEGWGTVGKGGRTLQFTPESILKHLRTILESRGKKNTDRNEQIKIMEKLYEVAATPYQRIRVLLTLISTRFDMTTGTQTFMSQEQWKAAEKEFGTLLSVLETSREYVVVETAEPWEDDEKLPTVAEGTKFAIPGSVVSYVERLDDELTRSLQHIDPHTAEYIERLSDESDLYNNIVRTMLYQEEISKDASLNEPQRSLNRVVMRRLEHVYFKPSAVIKILDENCWKAVPAELDSTITPRGSVEDAKTLVNVLCNYLYINTEGEGLTKARAMLCQIYFEALHDNYYKARDMMLMSHLQETINSFDVHSQILFNRTLVQVGLCAFRAGLVYEAQTTLQEICGSGRQKELLAQGVMIQRYNQVTPDQERLEKQRQLPFHMHINLELLECVYLTCSMLLEIPLFAQTGSSPDIKKRVISKTYRRMLEYHERQIFTGPPENTRDHVMQASKALAQGEWKRATEFIHSIKIWELMSKPEEIKEMLSAQIQEEGLRTYLFTYAPYYDTLSVNRLSSMFDLSDRKVAAIVSKMISHEELAAALDQVNSSIIFRKGVELSRLQSLALSLSDKASGLIESNERTLETRTQGTANAFERQGGRGGRGGNRGGRGGNRGGRGGISNAPRQAGGTQFTGGALGAAVGSRA</sequence>
<evidence type="ECO:0000256" key="4">
    <source>
        <dbReference type="HAMAP-Rule" id="MF_03002"/>
    </source>
</evidence>
<keyword evidence="8" id="KW-1185">Reference proteome</keyword>
<feature type="region of interest" description="Disordered" evidence="5">
    <location>
        <begin position="1"/>
        <end position="92"/>
    </location>
</feature>
<gene>
    <name evidence="4" type="primary">NIP1</name>
    <name evidence="7" type="ORF">BTUL_0162g00140</name>
</gene>
<feature type="domain" description="PCI" evidence="6">
    <location>
        <begin position="609"/>
        <end position="783"/>
    </location>
</feature>
<dbReference type="OrthoDB" id="29647at2759"/>
<keyword evidence="2 4" id="KW-0396">Initiation factor</keyword>
<name>A0A4Z1EKL8_9HELO</name>
<evidence type="ECO:0000259" key="6">
    <source>
        <dbReference type="PROSITE" id="PS50250"/>
    </source>
</evidence>
<feature type="compositionally biased region" description="Gly residues" evidence="5">
    <location>
        <begin position="825"/>
        <end position="845"/>
    </location>
</feature>
<proteinExistence type="inferred from homology"/>
<dbReference type="InterPro" id="IPR036388">
    <property type="entry name" value="WH-like_DNA-bd_sf"/>
</dbReference>
<dbReference type="GO" id="GO:0016282">
    <property type="term" value="C:eukaryotic 43S preinitiation complex"/>
    <property type="evidence" value="ECO:0007669"/>
    <property type="project" value="UniProtKB-UniRule"/>
</dbReference>
<comment type="caution">
    <text evidence="7">The sequence shown here is derived from an EMBL/GenBank/DDBJ whole genome shotgun (WGS) entry which is preliminary data.</text>
</comment>
<dbReference type="Gene3D" id="1.10.10.10">
    <property type="entry name" value="Winged helix-like DNA-binding domain superfamily/Winged helix DNA-binding domain"/>
    <property type="match status" value="1"/>
</dbReference>
<dbReference type="GO" id="GO:0003723">
    <property type="term" value="F:RNA binding"/>
    <property type="evidence" value="ECO:0007669"/>
    <property type="project" value="InterPro"/>
</dbReference>
<reference evidence="7 8" key="1">
    <citation type="submission" date="2017-12" db="EMBL/GenBank/DDBJ databases">
        <title>Comparative genomics of Botrytis spp.</title>
        <authorList>
            <person name="Valero-Jimenez C.A."/>
            <person name="Tapia P."/>
            <person name="Veloso J."/>
            <person name="Silva-Moreno E."/>
            <person name="Staats M."/>
            <person name="Valdes J.H."/>
            <person name="Van Kan J.A.L."/>
        </authorList>
    </citation>
    <scope>NUCLEOTIDE SEQUENCE [LARGE SCALE GENOMIC DNA]</scope>
    <source>
        <strain evidence="7 8">Bt9001</strain>
    </source>
</reference>
<comment type="function">
    <text evidence="4">Component of the eukaryotic translation initiation factor 3 (eIF-3) complex, which is involved in protein synthesis of a specialized repertoire of mRNAs and, together with other initiation factors, stimulates binding of mRNA and methionyl-tRNAi to the 40S ribosome. The eIF-3 complex specifically targets and initiates translation of a subset of mRNAs involved in cell proliferation.</text>
</comment>
<dbReference type="PANTHER" id="PTHR13937:SF0">
    <property type="entry name" value="EUKARYOTIC TRANSLATION INITIATION FACTOR 3 SUBUNIT C-RELATED"/>
    <property type="match status" value="1"/>
</dbReference>
<organism evidence="7 8">
    <name type="scientific">Botrytis tulipae</name>
    <dbReference type="NCBI Taxonomy" id="87230"/>
    <lineage>
        <taxon>Eukaryota</taxon>
        <taxon>Fungi</taxon>
        <taxon>Dikarya</taxon>
        <taxon>Ascomycota</taxon>
        <taxon>Pezizomycotina</taxon>
        <taxon>Leotiomycetes</taxon>
        <taxon>Helotiales</taxon>
        <taxon>Sclerotiniaceae</taxon>
        <taxon>Botrytis</taxon>
    </lineage>
</organism>
<evidence type="ECO:0000256" key="2">
    <source>
        <dbReference type="ARBA" id="ARBA00022540"/>
    </source>
</evidence>